<accession>A0A0L0W1Q8</accession>
<feature type="compositionally biased region" description="Basic and acidic residues" evidence="1">
    <location>
        <begin position="109"/>
        <end position="129"/>
    </location>
</feature>
<feature type="compositionally biased region" description="Low complexity" evidence="1">
    <location>
        <begin position="75"/>
        <end position="85"/>
    </location>
</feature>
<dbReference type="AlphaFoldDB" id="A0A0L0W1Q8"/>
<keyword evidence="3" id="KW-1185">Reference proteome</keyword>
<evidence type="ECO:0000313" key="3">
    <source>
        <dbReference type="Proteomes" id="UP000054564"/>
    </source>
</evidence>
<sequence length="129" mass="14866">MIPPRLASHLQNLITRKLLESSAFNEFVARTDGVFHSIRLGLKEGWEEENQESSKQGTSSSHDDHYQQKNSQPKTTTSSESNSNFTDHRKTFYSSQDSPQASKSTTEQDQSRHDTEQKLKELLEKLRRQ</sequence>
<reference evidence="3" key="1">
    <citation type="submission" date="2014-03" db="EMBL/GenBank/DDBJ databases">
        <title>The Genome Sequence of Puccinia striiformis f. sp. tritici PST-78.</title>
        <authorList>
            <consortium name="The Broad Institute Genome Sequencing Platform"/>
            <person name="Cuomo C."/>
            <person name="Hulbert S."/>
            <person name="Chen X."/>
            <person name="Walker B."/>
            <person name="Young S.K."/>
            <person name="Zeng Q."/>
            <person name="Gargeya S."/>
            <person name="Fitzgerald M."/>
            <person name="Haas B."/>
            <person name="Abouelleil A."/>
            <person name="Alvarado L."/>
            <person name="Arachchi H.M."/>
            <person name="Berlin A.M."/>
            <person name="Chapman S.B."/>
            <person name="Goldberg J."/>
            <person name="Griggs A."/>
            <person name="Gujja S."/>
            <person name="Hansen M."/>
            <person name="Howarth C."/>
            <person name="Imamovic A."/>
            <person name="Larimer J."/>
            <person name="McCowan C."/>
            <person name="Montmayeur A."/>
            <person name="Murphy C."/>
            <person name="Neiman D."/>
            <person name="Pearson M."/>
            <person name="Priest M."/>
            <person name="Roberts A."/>
            <person name="Saif S."/>
            <person name="Shea T."/>
            <person name="Sisk P."/>
            <person name="Sykes S."/>
            <person name="Wortman J."/>
            <person name="Nusbaum C."/>
            <person name="Birren B."/>
        </authorList>
    </citation>
    <scope>NUCLEOTIDE SEQUENCE [LARGE SCALE GENOMIC DNA]</scope>
    <source>
        <strain evidence="3">race PST-78</strain>
    </source>
</reference>
<protein>
    <submittedName>
        <fullName evidence="2">Uncharacterized protein</fullName>
    </submittedName>
</protein>
<dbReference type="EMBL" id="AJIL01000009">
    <property type="protein sequence ID" value="KNF05205.1"/>
    <property type="molecule type" value="Genomic_DNA"/>
</dbReference>
<gene>
    <name evidence="2" type="ORF">PSTG_01830</name>
</gene>
<feature type="region of interest" description="Disordered" evidence="1">
    <location>
        <begin position="44"/>
        <end position="129"/>
    </location>
</feature>
<name>A0A0L0W1Q8_9BASI</name>
<evidence type="ECO:0000256" key="1">
    <source>
        <dbReference type="SAM" id="MobiDB-lite"/>
    </source>
</evidence>
<dbReference type="OrthoDB" id="2507475at2759"/>
<proteinExistence type="predicted"/>
<evidence type="ECO:0000313" key="2">
    <source>
        <dbReference type="EMBL" id="KNF05205.1"/>
    </source>
</evidence>
<organism evidence="2 3">
    <name type="scientific">Puccinia striiformis f. sp. tritici PST-78</name>
    <dbReference type="NCBI Taxonomy" id="1165861"/>
    <lineage>
        <taxon>Eukaryota</taxon>
        <taxon>Fungi</taxon>
        <taxon>Dikarya</taxon>
        <taxon>Basidiomycota</taxon>
        <taxon>Pucciniomycotina</taxon>
        <taxon>Pucciniomycetes</taxon>
        <taxon>Pucciniales</taxon>
        <taxon>Pucciniaceae</taxon>
        <taxon>Puccinia</taxon>
    </lineage>
</organism>
<feature type="compositionally biased region" description="Polar residues" evidence="1">
    <location>
        <begin position="92"/>
        <end position="108"/>
    </location>
</feature>
<dbReference type="Proteomes" id="UP000054564">
    <property type="component" value="Unassembled WGS sequence"/>
</dbReference>
<comment type="caution">
    <text evidence="2">The sequence shown here is derived from an EMBL/GenBank/DDBJ whole genome shotgun (WGS) entry which is preliminary data.</text>
</comment>